<dbReference type="Pfam" id="PF04765">
    <property type="entry name" value="TOD1_MUCI70"/>
    <property type="match status" value="2"/>
</dbReference>
<name>A0A8K0N412_COCNU</name>
<feature type="domain" description="TOD1/MUCI70 glycosyltransferase-like" evidence="2">
    <location>
        <begin position="108"/>
        <end position="194"/>
    </location>
</feature>
<evidence type="ECO:0000259" key="2">
    <source>
        <dbReference type="Pfam" id="PF04765"/>
    </source>
</evidence>
<comment type="caution">
    <text evidence="5">The sequence shown here is derived from an EMBL/GenBank/DDBJ whole genome shotgun (WGS) entry which is preliminary data.</text>
</comment>
<dbReference type="AlphaFoldDB" id="A0A8K0N412"/>
<reference evidence="5" key="1">
    <citation type="journal article" date="2017" name="Gigascience">
        <title>The genome draft of coconut (Cocos nucifera).</title>
        <authorList>
            <person name="Xiao Y."/>
            <person name="Xu P."/>
            <person name="Fan H."/>
            <person name="Baudouin L."/>
            <person name="Xia W."/>
            <person name="Bocs S."/>
            <person name="Xu J."/>
            <person name="Li Q."/>
            <person name="Guo A."/>
            <person name="Zhou L."/>
            <person name="Li J."/>
            <person name="Wu Y."/>
            <person name="Ma Z."/>
            <person name="Armero A."/>
            <person name="Issali A.E."/>
            <person name="Liu N."/>
            <person name="Peng M."/>
            <person name="Yang Y."/>
        </authorList>
    </citation>
    <scope>NUCLEOTIDE SEQUENCE</scope>
    <source>
        <tissue evidence="5">Spear leaf of Hainan Tall coconut</tissue>
    </source>
</reference>
<evidence type="ECO:0000259" key="4">
    <source>
        <dbReference type="Pfam" id="PF14389"/>
    </source>
</evidence>
<dbReference type="OrthoDB" id="418495at2759"/>
<organism evidence="5 6">
    <name type="scientific">Cocos nucifera</name>
    <name type="common">Coconut palm</name>
    <dbReference type="NCBI Taxonomy" id="13894"/>
    <lineage>
        <taxon>Eukaryota</taxon>
        <taxon>Viridiplantae</taxon>
        <taxon>Streptophyta</taxon>
        <taxon>Embryophyta</taxon>
        <taxon>Tracheophyta</taxon>
        <taxon>Spermatophyta</taxon>
        <taxon>Magnoliopsida</taxon>
        <taxon>Liliopsida</taxon>
        <taxon>Arecaceae</taxon>
        <taxon>Arecoideae</taxon>
        <taxon>Cocoseae</taxon>
        <taxon>Attaleinae</taxon>
        <taxon>Cocos</taxon>
    </lineage>
</organism>
<dbReference type="PANTHER" id="PTHR23054:SF18">
    <property type="entry name" value="TERNARY COMPLEX FACTOR MIP1, LEUCINE-ZIPPER"/>
    <property type="match status" value="1"/>
</dbReference>
<feature type="region of interest" description="Disordered" evidence="1">
    <location>
        <begin position="378"/>
        <end position="408"/>
    </location>
</feature>
<keyword evidence="6" id="KW-1185">Reference proteome</keyword>
<evidence type="ECO:0000259" key="3">
    <source>
        <dbReference type="Pfam" id="PF04784"/>
    </source>
</evidence>
<dbReference type="Proteomes" id="UP000797356">
    <property type="component" value="Chromosome 6"/>
</dbReference>
<sequence>MSSSMLNSISISVSDDDEVAGRMRVRVRQKRKKPGSCRRRELCHRIVGKAIRWWTVLLFLPAIALLLLESSKLARKPQAELQSEPVSIKDSTGNLNRLDATTRVVDGVNETAAVHCGFYSENGGFMISDDDKNDMRTCKAVVSTCAFGGGDDLYQPIGMLEASLGKVCYVAFWDEITCSAQQAEGKVIGDDHVILMLSHRLFPEARYSIWVDSKSQFRRDPLGVLEALLWRTNSVLAISEHGACSSLYDEGKAILKKHKATPEEVEVQLNQYRQDGIPDDKRLNGKKALAEASVIVREHTPMTNLFMCLWFNEVVRFTSRDQLSFPYVLRRLKMPGLNMFPVFTRKDLVNGMGHKRKESYDIQMEDVKYHQPFLQAVSSSNMSSRHKRSKSDSERRVREDKLDSSSKAFQKVKQEKGNGKGDLYMNKKLLPDADIQHSLKQEILQLERRLQDQLMVRGTLEKALGFRCSALVPSNDSLMPKPAKELIREIAVLELEVTHLEQYLLSLYRKAFDQQTSTVSPPAVAERAKKLSSTQPGPSQEAEKHDISYNMGNPAVQSGRIRLPRENEAYEVKCQEMLAGPGVHRSHSSLSQRAVYSARISPAEESVARALRSCHSQPLSFLEEEQNATSGVMSLAEYLGTNIADHVPETPDKLSEDMVRCMSAIYCKLADPPLVHHGLPSSPTSSFSSMSALSPQYLGDMWSPGYQRESTLDARLINPFRVEGLKEFSGPYNAMVEVPLICRDRRRLKDVEDLLQNYKSIIRRLETADPRKMKNEEKLAFWINIHNALMMHAYLEHGIPQNNAKKASLLIKVRMYASKRLFQQLEAAKEEFIRASVAIWKEQKILLPKVIDAYAKDARLSSQGLVDMIQCYLPETLRMAMQRCQQGRANKVIEWMPYNFTFRYLLSRELAFPQIN</sequence>
<evidence type="ECO:0000256" key="1">
    <source>
        <dbReference type="SAM" id="MobiDB-lite"/>
    </source>
</evidence>
<dbReference type="InterPro" id="IPR025757">
    <property type="entry name" value="MIP1_Leuzipper"/>
</dbReference>
<dbReference type="Pfam" id="PF14389">
    <property type="entry name" value="Lzipper-MIP1"/>
    <property type="match status" value="1"/>
</dbReference>
<accession>A0A8K0N412</accession>
<feature type="compositionally biased region" description="Basic and acidic residues" evidence="1">
    <location>
        <begin position="390"/>
        <end position="404"/>
    </location>
</feature>
<gene>
    <name evidence="5" type="ORF">COCNU_06G019890</name>
</gene>
<feature type="domain" description="Ternary complex factor MIP1 leucine-zipper" evidence="4">
    <location>
        <begin position="436"/>
        <end position="514"/>
    </location>
</feature>
<dbReference type="InterPro" id="IPR006869">
    <property type="entry name" value="DUF547"/>
</dbReference>
<dbReference type="InterPro" id="IPR048354">
    <property type="entry name" value="TOD1_MUCI70_glycTrfase_dom"/>
</dbReference>
<feature type="region of interest" description="Disordered" evidence="1">
    <location>
        <begin position="518"/>
        <end position="554"/>
    </location>
</feature>
<feature type="domain" description="TOD1/MUCI70 glycosyltransferase-like" evidence="2">
    <location>
        <begin position="195"/>
        <end position="354"/>
    </location>
</feature>
<dbReference type="PANTHER" id="PTHR23054">
    <property type="entry name" value="TERNARY COMPLEX FACTOR MIP1, LEUCINE-ZIPPER-RELATED"/>
    <property type="match status" value="1"/>
</dbReference>
<protein>
    <submittedName>
        <fullName evidence="5">Uncharacterized protein</fullName>
    </submittedName>
</protein>
<feature type="domain" description="DUF547" evidence="3">
    <location>
        <begin position="771"/>
        <end position="810"/>
    </location>
</feature>
<reference evidence="5" key="2">
    <citation type="submission" date="2019-07" db="EMBL/GenBank/DDBJ databases">
        <authorList>
            <person name="Yang Y."/>
            <person name="Bocs S."/>
            <person name="Baudouin L."/>
        </authorList>
    </citation>
    <scope>NUCLEOTIDE SEQUENCE</scope>
    <source>
        <tissue evidence="5">Spear leaf of Hainan Tall coconut</tissue>
    </source>
</reference>
<dbReference type="Pfam" id="PF04784">
    <property type="entry name" value="DUF547"/>
    <property type="match status" value="1"/>
</dbReference>
<evidence type="ECO:0000313" key="5">
    <source>
        <dbReference type="EMBL" id="KAG1348160.1"/>
    </source>
</evidence>
<dbReference type="EMBL" id="CM017877">
    <property type="protein sequence ID" value="KAG1348160.1"/>
    <property type="molecule type" value="Genomic_DNA"/>
</dbReference>
<evidence type="ECO:0000313" key="6">
    <source>
        <dbReference type="Proteomes" id="UP000797356"/>
    </source>
</evidence>
<proteinExistence type="predicted"/>